<evidence type="ECO:0000313" key="1">
    <source>
        <dbReference type="Proteomes" id="UP000492821"/>
    </source>
</evidence>
<dbReference type="AlphaFoldDB" id="A0A7E4ZY43"/>
<protein>
    <submittedName>
        <fullName evidence="2">Methyltransf_21 domain-containing protein</fullName>
    </submittedName>
</protein>
<name>A0A7E4ZY43_PANRE</name>
<organism evidence="1 2">
    <name type="scientific">Panagrellus redivivus</name>
    <name type="common">Microworm</name>
    <dbReference type="NCBI Taxonomy" id="6233"/>
    <lineage>
        <taxon>Eukaryota</taxon>
        <taxon>Metazoa</taxon>
        <taxon>Ecdysozoa</taxon>
        <taxon>Nematoda</taxon>
        <taxon>Chromadorea</taxon>
        <taxon>Rhabditida</taxon>
        <taxon>Tylenchina</taxon>
        <taxon>Panagrolaimomorpha</taxon>
        <taxon>Panagrolaimoidea</taxon>
        <taxon>Panagrolaimidae</taxon>
        <taxon>Panagrellus</taxon>
    </lineage>
</organism>
<evidence type="ECO:0000313" key="2">
    <source>
        <dbReference type="WBParaSite" id="Pan_g2913.t1"/>
    </source>
</evidence>
<proteinExistence type="predicted"/>
<dbReference type="Proteomes" id="UP000492821">
    <property type="component" value="Unassembled WGS sequence"/>
</dbReference>
<keyword evidence="1" id="KW-1185">Reference proteome</keyword>
<sequence>MNFNLRICPINADWFDAFMKADFVNMDYIGFDGVHQDVLDIDARSFAKFIKAQSDSFDMSIRLSSPVDYERVDAQLEMLFGEHFVRSVCTLKKSVYVVWYDSDNKRHYRQYTQVS</sequence>
<reference evidence="2" key="2">
    <citation type="submission" date="2020-10" db="UniProtKB">
        <authorList>
            <consortium name="WormBaseParasite"/>
        </authorList>
    </citation>
    <scope>IDENTIFICATION</scope>
</reference>
<reference evidence="1" key="1">
    <citation type="journal article" date="2013" name="Genetics">
        <title>The draft genome and transcriptome of Panagrellus redivivus are shaped by the harsh demands of a free-living lifestyle.</title>
        <authorList>
            <person name="Srinivasan J."/>
            <person name="Dillman A.R."/>
            <person name="Macchietto M.G."/>
            <person name="Heikkinen L."/>
            <person name="Lakso M."/>
            <person name="Fracchia K.M."/>
            <person name="Antoshechkin I."/>
            <person name="Mortazavi A."/>
            <person name="Wong G."/>
            <person name="Sternberg P.W."/>
        </authorList>
    </citation>
    <scope>NUCLEOTIDE SEQUENCE [LARGE SCALE GENOMIC DNA]</scope>
    <source>
        <strain evidence="1">MT8872</strain>
    </source>
</reference>
<accession>A0A7E4ZY43</accession>
<dbReference type="WBParaSite" id="Pan_g2913.t1">
    <property type="protein sequence ID" value="Pan_g2913.t1"/>
    <property type="gene ID" value="Pan_g2913"/>
</dbReference>